<evidence type="ECO:0000313" key="9">
    <source>
        <dbReference type="Proteomes" id="UP000186895"/>
    </source>
</evidence>
<keyword evidence="9" id="KW-1185">Reference proteome</keyword>
<keyword evidence="6" id="KW-0456">Lyase</keyword>
<organism evidence="8 9">
    <name type="scientific">Marinobacterium stanieri</name>
    <dbReference type="NCBI Taxonomy" id="49186"/>
    <lineage>
        <taxon>Bacteria</taxon>
        <taxon>Pseudomonadati</taxon>
        <taxon>Pseudomonadota</taxon>
        <taxon>Gammaproteobacteria</taxon>
        <taxon>Oceanospirillales</taxon>
        <taxon>Oceanospirillaceae</taxon>
        <taxon>Marinobacterium</taxon>
    </lineage>
</organism>
<evidence type="ECO:0000256" key="1">
    <source>
        <dbReference type="ARBA" id="ARBA00001163"/>
    </source>
</evidence>
<evidence type="ECO:0000313" key="8">
    <source>
        <dbReference type="EMBL" id="SIP97012.1"/>
    </source>
</evidence>
<dbReference type="EC" id="4.1.1.97" evidence="3"/>
<evidence type="ECO:0000256" key="3">
    <source>
        <dbReference type="ARBA" id="ARBA00012257"/>
    </source>
</evidence>
<dbReference type="NCBIfam" id="TIGR03164">
    <property type="entry name" value="UHCUDC"/>
    <property type="match status" value="1"/>
</dbReference>
<keyword evidence="4" id="KW-0659">Purine metabolism</keyword>
<keyword evidence="5" id="KW-0210">Decarboxylase</keyword>
<evidence type="ECO:0000256" key="6">
    <source>
        <dbReference type="ARBA" id="ARBA00023239"/>
    </source>
</evidence>
<dbReference type="EMBL" id="FTMN01000001">
    <property type="protein sequence ID" value="SIP97012.1"/>
    <property type="molecule type" value="Genomic_DNA"/>
</dbReference>
<gene>
    <name evidence="8" type="ORF">SAMN05421647_101639</name>
</gene>
<dbReference type="Pfam" id="PF09349">
    <property type="entry name" value="OHCU_decarbox"/>
    <property type="match status" value="1"/>
</dbReference>
<dbReference type="SUPFAM" id="SSF158694">
    <property type="entry name" value="UraD-Like"/>
    <property type="match status" value="1"/>
</dbReference>
<dbReference type="UniPathway" id="UPA00394">
    <property type="reaction ID" value="UER00652"/>
</dbReference>
<dbReference type="Gene3D" id="1.10.3330.10">
    <property type="entry name" value="Oxo-4-hydroxy-4-carboxy-5-ureidoimidazoline decarboxylase"/>
    <property type="match status" value="1"/>
</dbReference>
<dbReference type="PANTHER" id="PTHR43466">
    <property type="entry name" value="2-OXO-4-HYDROXY-4-CARBOXY-5-UREIDOIMIDAZOLINE DECARBOXYLASE-RELATED"/>
    <property type="match status" value="1"/>
</dbReference>
<dbReference type="GO" id="GO:0051997">
    <property type="term" value="F:2-oxo-4-hydroxy-4-carboxy-5-ureidoimidazoline decarboxylase activity"/>
    <property type="evidence" value="ECO:0007669"/>
    <property type="project" value="UniProtKB-EC"/>
</dbReference>
<comment type="catalytic activity">
    <reaction evidence="1">
        <text>5-hydroxy-2-oxo-4-ureido-2,5-dihydro-1H-imidazole-5-carboxylate + H(+) = (S)-allantoin + CO2</text>
        <dbReference type="Rhea" id="RHEA:26301"/>
        <dbReference type="ChEBI" id="CHEBI:15378"/>
        <dbReference type="ChEBI" id="CHEBI:15678"/>
        <dbReference type="ChEBI" id="CHEBI:16526"/>
        <dbReference type="ChEBI" id="CHEBI:58639"/>
        <dbReference type="EC" id="4.1.1.97"/>
    </reaction>
</comment>
<dbReference type="PANTHER" id="PTHR43466:SF1">
    <property type="entry name" value="2-OXO-4-HYDROXY-4-CARBOXY-5-UREIDOIMIDAZOLINE DECARBOXYLASE-RELATED"/>
    <property type="match status" value="1"/>
</dbReference>
<name>A0A1N6NYI9_9GAMM</name>
<reference evidence="8 9" key="1">
    <citation type="submission" date="2017-01" db="EMBL/GenBank/DDBJ databases">
        <authorList>
            <person name="Mah S.A."/>
            <person name="Swanson W.J."/>
            <person name="Moy G.W."/>
            <person name="Vacquier V.D."/>
        </authorList>
    </citation>
    <scope>NUCLEOTIDE SEQUENCE [LARGE SCALE GENOMIC DNA]</scope>
    <source>
        <strain evidence="8 9">DSM 7027</strain>
    </source>
</reference>
<comment type="pathway">
    <text evidence="2">Purine metabolism; urate degradation; (S)-allantoin from urate: step 3/3.</text>
</comment>
<dbReference type="RefSeq" id="WP_076460753.1">
    <property type="nucleotide sequence ID" value="NZ_FTMN01000001.1"/>
</dbReference>
<evidence type="ECO:0000256" key="5">
    <source>
        <dbReference type="ARBA" id="ARBA00022793"/>
    </source>
</evidence>
<feature type="domain" description="Oxo-4-hydroxy-4-carboxy-5-ureidoimidazoline decarboxylase" evidence="7">
    <location>
        <begin position="13"/>
        <end position="171"/>
    </location>
</feature>
<dbReference type="GO" id="GO:0019628">
    <property type="term" value="P:urate catabolic process"/>
    <property type="evidence" value="ECO:0007669"/>
    <property type="project" value="UniProtKB-UniPathway"/>
</dbReference>
<dbReference type="Proteomes" id="UP000186895">
    <property type="component" value="Unassembled WGS sequence"/>
</dbReference>
<dbReference type="InterPro" id="IPR017580">
    <property type="entry name" value="OHCU_decarboxylase-1"/>
</dbReference>
<evidence type="ECO:0000256" key="4">
    <source>
        <dbReference type="ARBA" id="ARBA00022631"/>
    </source>
</evidence>
<dbReference type="GO" id="GO:0000255">
    <property type="term" value="P:allantoin metabolic process"/>
    <property type="evidence" value="ECO:0007669"/>
    <property type="project" value="InterPro"/>
</dbReference>
<evidence type="ECO:0000259" key="7">
    <source>
        <dbReference type="Pfam" id="PF09349"/>
    </source>
</evidence>
<dbReference type="AlphaFoldDB" id="A0A1N6NYI9"/>
<protein>
    <recommendedName>
        <fullName evidence="3">2-oxo-4-hydroxy-4-carboxy-5-ureidoimidazoline decarboxylase</fullName>
        <ecNumber evidence="3">4.1.1.97</ecNumber>
    </recommendedName>
</protein>
<dbReference type="STRING" id="49186.SAMN05421647_101639"/>
<sequence length="173" mass="19313">MSDTVFQSCTPSEMTRDAFVARFADIYEHSAWIAEQAYDQGMDPTLDRVEALHQRMARILLDADRQSQLDLINAHPDLAGKAAVAGELTAASTAEQAGAGISECTPDEFSRFTALNNAYKDKFGFPFIMAVKGSNRHQILGAFEERIHNTPEVEFSRALEEINKIARFRLDEI</sequence>
<proteinExistence type="predicted"/>
<evidence type="ECO:0000256" key="2">
    <source>
        <dbReference type="ARBA" id="ARBA00004754"/>
    </source>
</evidence>
<accession>A0A1N6NYI9</accession>
<dbReference type="InterPro" id="IPR036778">
    <property type="entry name" value="OHCU_decarboxylase_sf"/>
</dbReference>
<dbReference type="GO" id="GO:0006144">
    <property type="term" value="P:purine nucleobase metabolic process"/>
    <property type="evidence" value="ECO:0007669"/>
    <property type="project" value="UniProtKB-KW"/>
</dbReference>
<dbReference type="InterPro" id="IPR018020">
    <property type="entry name" value="OHCU_decarboxylase"/>
</dbReference>